<gene>
    <name evidence="2" type="ORF">BJ122_11151</name>
</gene>
<evidence type="ECO:0000313" key="2">
    <source>
        <dbReference type="EMBL" id="PYF02552.1"/>
    </source>
</evidence>
<comment type="caution">
    <text evidence="2">The sequence shown here is derived from an EMBL/GenBank/DDBJ whole genome shotgun (WGS) entry which is preliminary data.</text>
</comment>
<reference evidence="2 3" key="1">
    <citation type="submission" date="2018-06" db="EMBL/GenBank/DDBJ databases">
        <title>Genomic Encyclopedia of Archaeal and Bacterial Type Strains, Phase II (KMG-II): from individual species to whole genera.</title>
        <authorList>
            <person name="Goeker M."/>
        </authorList>
    </citation>
    <scope>NUCLEOTIDE SEQUENCE [LARGE SCALE GENOMIC DNA]</scope>
    <source>
        <strain evidence="2 3">JCM 11668</strain>
    </source>
</reference>
<name>A0A318TBZ6_9BRAD</name>
<dbReference type="AlphaFoldDB" id="A0A318TBZ6"/>
<protein>
    <recommendedName>
        <fullName evidence="1">Bacteriophage T5 Orf172 DNA-binding domain-containing protein</fullName>
    </recommendedName>
</protein>
<dbReference type="InterPro" id="IPR018306">
    <property type="entry name" value="Phage_T5_Orf172_DNA-bd"/>
</dbReference>
<dbReference type="RefSeq" id="WP_110781003.1">
    <property type="nucleotide sequence ID" value="NZ_QJTI01000011.1"/>
</dbReference>
<dbReference type="EMBL" id="QJTI01000011">
    <property type="protein sequence ID" value="PYF02552.1"/>
    <property type="molecule type" value="Genomic_DNA"/>
</dbReference>
<dbReference type="Pfam" id="PF10544">
    <property type="entry name" value="T5orf172"/>
    <property type="match status" value="1"/>
</dbReference>
<feature type="domain" description="Bacteriophage T5 Orf172 DNA-binding" evidence="1">
    <location>
        <begin position="223"/>
        <end position="305"/>
    </location>
</feature>
<sequence length="316" mass="35398">MSDLPAKPRRIWLRSFYGFSPEEDGYIGWTEEGPRDRMLGLIEDDDLFMIYGASSAETDKSHRHKVLGFLQVEARAIRDRDKASSVGMQRKRDNGWQDKWTYAIPVKRAWRVDEQILLERIAPTTYRPEAGQAIAVWNPPLEADEVDRALKIRVTEVAVFGEPPLSEGGLLKGILARVFHPSRAFPGSFGERVVTYEDGPTRLYLAHFEGDGFALRGKAKPQFDKSVLLKIGVSNDLGRRVSELNAGFPPAAVGKWSMVLESEPYVDRKSAEAAEQAFKDRACREMESLGGEFFQGQISTAQSIFASIPGVSRFGR</sequence>
<organism evidence="2 3">
    <name type="scientific">Rhodopseudomonas faecalis</name>
    <dbReference type="NCBI Taxonomy" id="99655"/>
    <lineage>
        <taxon>Bacteria</taxon>
        <taxon>Pseudomonadati</taxon>
        <taxon>Pseudomonadota</taxon>
        <taxon>Alphaproteobacteria</taxon>
        <taxon>Hyphomicrobiales</taxon>
        <taxon>Nitrobacteraceae</taxon>
        <taxon>Rhodopseudomonas</taxon>
    </lineage>
</organism>
<proteinExistence type="predicted"/>
<keyword evidence="3" id="KW-1185">Reference proteome</keyword>
<dbReference type="Proteomes" id="UP000248148">
    <property type="component" value="Unassembled WGS sequence"/>
</dbReference>
<evidence type="ECO:0000259" key="1">
    <source>
        <dbReference type="Pfam" id="PF10544"/>
    </source>
</evidence>
<accession>A0A318TBZ6</accession>
<evidence type="ECO:0000313" key="3">
    <source>
        <dbReference type="Proteomes" id="UP000248148"/>
    </source>
</evidence>
<dbReference type="OrthoDB" id="7874519at2"/>